<reference evidence="2" key="1">
    <citation type="submission" date="2016-10" db="EMBL/GenBank/DDBJ databases">
        <authorList>
            <person name="Varghese N."/>
            <person name="Submissions S."/>
        </authorList>
    </citation>
    <scope>NUCLEOTIDE SEQUENCE [LARGE SCALE GENOMIC DNA]</scope>
    <source>
        <strain evidence="2">CGMCC 1.9108</strain>
    </source>
</reference>
<sequence>MIRATRHGTAHAARVAPAAPAGGARFAWGRGCVCVMACLAFLAVPARAQALLPVPSGQPVELADVLLDDNPGELWVRFRFLAPKIGGQAGQIGYDVAAIDMAHLCEILAVPYVETRGITPARVVISMSDRPVDFGTAQPGATQYFEAYRLQDSRCIWEEF</sequence>
<dbReference type="Pfam" id="PF20107">
    <property type="entry name" value="DUF6497"/>
    <property type="match status" value="1"/>
</dbReference>
<name>A0A1G6L187_9RHOB</name>
<accession>A0A1G6L187</accession>
<dbReference type="Proteomes" id="UP000199628">
    <property type="component" value="Unassembled WGS sequence"/>
</dbReference>
<proteinExistence type="predicted"/>
<evidence type="ECO:0008006" key="3">
    <source>
        <dbReference type="Google" id="ProtNLM"/>
    </source>
</evidence>
<protein>
    <recommendedName>
        <fullName evidence="3">Acetolactate synthase</fullName>
    </recommendedName>
</protein>
<dbReference type="InterPro" id="IPR045467">
    <property type="entry name" value="DUF6497"/>
</dbReference>
<dbReference type="OrthoDB" id="7862028at2"/>
<gene>
    <name evidence="1" type="ORF">SAMN04488239_10298</name>
</gene>
<evidence type="ECO:0000313" key="1">
    <source>
        <dbReference type="EMBL" id="SDC36376.1"/>
    </source>
</evidence>
<dbReference type="AlphaFoldDB" id="A0A1G6L187"/>
<dbReference type="EMBL" id="FMZV01000002">
    <property type="protein sequence ID" value="SDC36376.1"/>
    <property type="molecule type" value="Genomic_DNA"/>
</dbReference>
<organism evidence="1 2">
    <name type="scientific">Ruegeria marina</name>
    <dbReference type="NCBI Taxonomy" id="639004"/>
    <lineage>
        <taxon>Bacteria</taxon>
        <taxon>Pseudomonadati</taxon>
        <taxon>Pseudomonadota</taxon>
        <taxon>Alphaproteobacteria</taxon>
        <taxon>Rhodobacterales</taxon>
        <taxon>Roseobacteraceae</taxon>
        <taxon>Ruegeria</taxon>
    </lineage>
</organism>
<evidence type="ECO:0000313" key="2">
    <source>
        <dbReference type="Proteomes" id="UP000199628"/>
    </source>
</evidence>
<keyword evidence="2" id="KW-1185">Reference proteome</keyword>
<dbReference type="STRING" id="639004.SAMN04488239_10298"/>